<dbReference type="GO" id="GO:0040040">
    <property type="term" value="P:thermosensory behavior"/>
    <property type="evidence" value="ECO:0007669"/>
    <property type="project" value="EnsemblMetazoa"/>
</dbReference>
<dbReference type="GO" id="GO:0005222">
    <property type="term" value="F:intracellularly cAMP-activated cation channel activity"/>
    <property type="evidence" value="ECO:0000318"/>
    <property type="project" value="GO_Central"/>
</dbReference>
<dbReference type="Pfam" id="PF00520">
    <property type="entry name" value="Ion_trans"/>
    <property type="match status" value="1"/>
</dbReference>
<reference evidence="11" key="2">
    <citation type="submission" date="2022-06" db="UniProtKB">
        <authorList>
            <consortium name="EnsemblMetazoa"/>
        </authorList>
    </citation>
    <scope>IDENTIFICATION</scope>
    <source>
        <strain evidence="11">PS312</strain>
    </source>
</reference>
<dbReference type="GO" id="GO:0030425">
    <property type="term" value="C:dendrite"/>
    <property type="evidence" value="ECO:0007669"/>
    <property type="project" value="EnsemblMetazoa"/>
</dbReference>
<dbReference type="Pfam" id="PF16526">
    <property type="entry name" value="CLZ"/>
    <property type="match status" value="1"/>
</dbReference>
<dbReference type="GO" id="GO:0009454">
    <property type="term" value="P:aerotaxis"/>
    <property type="evidence" value="ECO:0007669"/>
    <property type="project" value="EnsemblMetazoa"/>
</dbReference>
<dbReference type="OrthoDB" id="421226at2759"/>
<keyword evidence="8" id="KW-0407">Ion channel</keyword>
<organism evidence="11 12">
    <name type="scientific">Pristionchus pacificus</name>
    <name type="common">Parasitic nematode worm</name>
    <dbReference type="NCBI Taxonomy" id="54126"/>
    <lineage>
        <taxon>Eukaryota</taxon>
        <taxon>Metazoa</taxon>
        <taxon>Ecdysozoa</taxon>
        <taxon>Nematoda</taxon>
        <taxon>Chromadorea</taxon>
        <taxon>Rhabditida</taxon>
        <taxon>Rhabditina</taxon>
        <taxon>Diplogasteromorpha</taxon>
        <taxon>Diplogasteroidea</taxon>
        <taxon>Neodiplogasteridae</taxon>
        <taxon>Pristionchus</taxon>
    </lineage>
</organism>
<dbReference type="EnsemblMetazoa" id="PPA02388.1">
    <property type="protein sequence ID" value="PPA02388.1"/>
    <property type="gene ID" value="WBGene00091942"/>
</dbReference>
<dbReference type="GO" id="GO:0045664">
    <property type="term" value="P:regulation of neuron differentiation"/>
    <property type="evidence" value="ECO:0007669"/>
    <property type="project" value="EnsemblMetazoa"/>
</dbReference>
<dbReference type="SMART" id="SM00100">
    <property type="entry name" value="cNMP"/>
    <property type="match status" value="1"/>
</dbReference>
<evidence type="ECO:0000256" key="5">
    <source>
        <dbReference type="ARBA" id="ARBA00023065"/>
    </source>
</evidence>
<dbReference type="FunFam" id="2.60.120.10:FF:000002">
    <property type="entry name" value="Cyclic nucleotide gated channel alpha 1a"/>
    <property type="match status" value="1"/>
</dbReference>
<dbReference type="GO" id="GO:0042802">
    <property type="term" value="F:identical protein binding"/>
    <property type="evidence" value="ECO:0007669"/>
    <property type="project" value="EnsemblMetazoa"/>
</dbReference>
<dbReference type="GO" id="GO:0045944">
    <property type="term" value="P:positive regulation of transcription by RNA polymerase II"/>
    <property type="evidence" value="ECO:0007669"/>
    <property type="project" value="EnsemblMetazoa"/>
</dbReference>
<evidence type="ECO:0000256" key="7">
    <source>
        <dbReference type="ARBA" id="ARBA00023286"/>
    </source>
</evidence>
<reference evidence="12" key="1">
    <citation type="journal article" date="2008" name="Nat. Genet.">
        <title>The Pristionchus pacificus genome provides a unique perspective on nematode lifestyle and parasitism.</title>
        <authorList>
            <person name="Dieterich C."/>
            <person name="Clifton S.W."/>
            <person name="Schuster L.N."/>
            <person name="Chinwalla A."/>
            <person name="Delehaunty K."/>
            <person name="Dinkelacker I."/>
            <person name="Fulton L."/>
            <person name="Fulton R."/>
            <person name="Godfrey J."/>
            <person name="Minx P."/>
            <person name="Mitreva M."/>
            <person name="Roeseler W."/>
            <person name="Tian H."/>
            <person name="Witte H."/>
            <person name="Yang S.P."/>
            <person name="Wilson R.K."/>
            <person name="Sommer R.J."/>
        </authorList>
    </citation>
    <scope>NUCLEOTIDE SEQUENCE [LARGE SCALE GENOMIC DNA]</scope>
    <source>
        <strain evidence="12">PS312</strain>
    </source>
</reference>
<dbReference type="InterPro" id="IPR032406">
    <property type="entry name" value="CLZ_dom"/>
</dbReference>
<dbReference type="SUPFAM" id="SSF81324">
    <property type="entry name" value="Voltage-gated potassium channels"/>
    <property type="match status" value="1"/>
</dbReference>
<dbReference type="InterPro" id="IPR018488">
    <property type="entry name" value="cNMP-bd_CS"/>
</dbReference>
<keyword evidence="9" id="KW-0175">Coiled coil</keyword>
<dbReference type="GO" id="GO:0007199">
    <property type="term" value="P:G protein-coupled receptor signaling pathway coupled to cGMP nucleotide second messenger"/>
    <property type="evidence" value="ECO:0007669"/>
    <property type="project" value="EnsemblMetazoa"/>
</dbReference>
<dbReference type="Gene3D" id="1.20.5.300">
    <property type="match status" value="1"/>
</dbReference>
<evidence type="ECO:0000313" key="12">
    <source>
        <dbReference type="Proteomes" id="UP000005239"/>
    </source>
</evidence>
<dbReference type="GO" id="GO:0010628">
    <property type="term" value="P:positive regulation of gene expression"/>
    <property type="evidence" value="ECO:0007669"/>
    <property type="project" value="EnsemblMetazoa"/>
</dbReference>
<dbReference type="PROSITE" id="PS00889">
    <property type="entry name" value="CNMP_BINDING_2"/>
    <property type="match status" value="1"/>
</dbReference>
<evidence type="ECO:0000256" key="2">
    <source>
        <dbReference type="ARBA" id="ARBA00022448"/>
    </source>
</evidence>
<dbReference type="Gene3D" id="1.10.287.630">
    <property type="entry name" value="Helix hairpin bin"/>
    <property type="match status" value="1"/>
</dbReference>
<dbReference type="Pfam" id="PF00027">
    <property type="entry name" value="cNMP_binding"/>
    <property type="match status" value="1"/>
</dbReference>
<dbReference type="GO" id="GO:0097730">
    <property type="term" value="C:non-motile cilium"/>
    <property type="evidence" value="ECO:0007669"/>
    <property type="project" value="EnsemblMetazoa"/>
</dbReference>
<evidence type="ECO:0000256" key="4">
    <source>
        <dbReference type="ARBA" id="ARBA00022989"/>
    </source>
</evidence>
<dbReference type="GO" id="GO:0042048">
    <property type="term" value="P:olfactory behavior"/>
    <property type="evidence" value="ECO:0007669"/>
    <property type="project" value="EnsemblMetazoa"/>
</dbReference>
<dbReference type="InterPro" id="IPR000595">
    <property type="entry name" value="cNMP-bd_dom"/>
</dbReference>
<gene>
    <name evidence="11" type="primary">WBGene00091942</name>
</gene>
<feature type="region of interest" description="Disordered" evidence="10">
    <location>
        <begin position="726"/>
        <end position="770"/>
    </location>
</feature>
<dbReference type="PANTHER" id="PTHR45638">
    <property type="entry name" value="CYCLIC NUCLEOTIDE-GATED CATION CHANNEL SUBUNIT A"/>
    <property type="match status" value="1"/>
</dbReference>
<dbReference type="GO" id="GO:0030516">
    <property type="term" value="P:regulation of axon extension"/>
    <property type="evidence" value="ECO:0007669"/>
    <property type="project" value="EnsemblMetazoa"/>
</dbReference>
<evidence type="ECO:0000256" key="6">
    <source>
        <dbReference type="ARBA" id="ARBA00023136"/>
    </source>
</evidence>
<dbReference type="AlphaFoldDB" id="A0A2A6BQI4"/>
<dbReference type="PANTHER" id="PTHR45638:SF11">
    <property type="entry name" value="CYCLIC NUCLEOTIDE-GATED CATION CHANNEL SUBUNIT A"/>
    <property type="match status" value="1"/>
</dbReference>
<keyword evidence="2" id="KW-0813">Transport</keyword>
<dbReference type="GO" id="GO:0048812">
    <property type="term" value="P:neuron projection morphogenesis"/>
    <property type="evidence" value="ECO:0007669"/>
    <property type="project" value="EnsemblMetazoa"/>
</dbReference>
<dbReference type="GO" id="GO:0010754">
    <property type="term" value="P:negative regulation of cGMP-mediated signaling"/>
    <property type="evidence" value="ECO:0007669"/>
    <property type="project" value="EnsemblMetazoa"/>
</dbReference>
<feature type="compositionally biased region" description="Polar residues" evidence="10">
    <location>
        <begin position="743"/>
        <end position="764"/>
    </location>
</feature>
<dbReference type="InterPro" id="IPR014710">
    <property type="entry name" value="RmlC-like_jellyroll"/>
</dbReference>
<feature type="compositionally biased region" description="Basic and acidic residues" evidence="10">
    <location>
        <begin position="727"/>
        <end position="742"/>
    </location>
</feature>
<dbReference type="Proteomes" id="UP000005239">
    <property type="component" value="Unassembled WGS sequence"/>
</dbReference>
<dbReference type="GO" id="GO:0007602">
    <property type="term" value="P:phototransduction"/>
    <property type="evidence" value="ECO:0007669"/>
    <property type="project" value="EnsemblMetazoa"/>
</dbReference>
<keyword evidence="4" id="KW-1133">Transmembrane helix</keyword>
<keyword evidence="7" id="KW-1071">Ligand-gated ion channel</keyword>
<dbReference type="GO" id="GO:0030553">
    <property type="term" value="F:cGMP binding"/>
    <property type="evidence" value="ECO:0000318"/>
    <property type="project" value="GO_Central"/>
</dbReference>
<dbReference type="CDD" id="cd00038">
    <property type="entry name" value="CAP_ED"/>
    <property type="match status" value="1"/>
</dbReference>
<dbReference type="GO" id="GO:0055093">
    <property type="term" value="P:response to hyperoxia"/>
    <property type="evidence" value="ECO:0007669"/>
    <property type="project" value="EnsemblMetazoa"/>
</dbReference>
<keyword evidence="12" id="KW-1185">Reference proteome</keyword>
<dbReference type="GO" id="GO:0098655">
    <property type="term" value="P:monoatomic cation transmembrane transport"/>
    <property type="evidence" value="ECO:0000318"/>
    <property type="project" value="GO_Central"/>
</dbReference>
<proteinExistence type="predicted"/>
<dbReference type="PROSITE" id="PS50042">
    <property type="entry name" value="CNMP_BINDING_3"/>
    <property type="match status" value="1"/>
</dbReference>
<evidence type="ECO:0000256" key="3">
    <source>
        <dbReference type="ARBA" id="ARBA00022692"/>
    </source>
</evidence>
<keyword evidence="5" id="KW-0406">Ion transport</keyword>
<dbReference type="SUPFAM" id="SSF51206">
    <property type="entry name" value="cAMP-binding domain-like"/>
    <property type="match status" value="1"/>
</dbReference>
<feature type="coiled-coil region" evidence="9">
    <location>
        <begin position="478"/>
        <end position="530"/>
    </location>
</feature>
<dbReference type="Gene3D" id="2.60.120.10">
    <property type="entry name" value="Jelly Rolls"/>
    <property type="match status" value="1"/>
</dbReference>
<accession>A0A8R1Y4R2</accession>
<dbReference type="InterPro" id="IPR050866">
    <property type="entry name" value="CNG_cation_channel"/>
</dbReference>
<dbReference type="GO" id="GO:0005886">
    <property type="term" value="C:plasma membrane"/>
    <property type="evidence" value="ECO:0000318"/>
    <property type="project" value="GO_Central"/>
</dbReference>
<dbReference type="FunFam" id="1.10.287.630:FF:000001">
    <property type="entry name" value="Cyclic nucleotide-gated channel alpha 3"/>
    <property type="match status" value="1"/>
</dbReference>
<sequence>MLLQGTNAVASRSSPLAANGGASNGGIDENHPEDERNGICSKQTISEPAPEAPRIDKYILDKSSNLYYRIAWMFFDILTDGVYIADIVMKTRTGFLEQGLLVRDSRRIREQYMRSVEFRWDVLSMIPADYIFNFVRKKIGRAVDALERTETRYIIIIIHWNACFYFFLSEYLGLGSDTWVYGEKNKQSLPDGINDTLVRRYVYSFYWSTLTLTTIGEVPGPVQNCEFVFVTCDLMCGVLIFATIVGNVGSMISNMSAARAEFQNKMDGVKQYMALRKVSPNLEDRVIKWFDYLWSNKQSLNDESVLKVLPDKLQAEIAMHVHFETLRKVRIFQDCESGLLAELVLKLQLQVFSPGDYICRKGDIGREMYIVKRGKLQVVSSEAEDATVFATLQEGSVFGELSILNIRGSKNGNRRTANVRSVGYTDLFVLNKNDLWIALKEYPDARRMLLLKGRELLRKDNLLDDDAPDEQASPEEIVDDLLQSINVLQTRVARLMAEKTSTEAKLNTRIEILERELVKYKKKRAAKQSEPRFARSHTLAADFDPHDLITDCFVPSNDKLTSTGSNHPYKRIDYQMYPHIFAIRSQGPDRWIVVMQSHSRKQKVDLNFGMVLHCIKTSKGRKIDSAKVKCEKGKYEFIDNTSCTIVKDDELYTYNVNCTNPNHKFQEFSMKNSRWYTRTDMQLYCDKSGEWDTQWFHPLTDIWYARCKDASDTTPPIEYTKWLESQEAAKKEKEEEEQKGKETTNNNAMASKDNSTAANGQTINGKIKKS</sequence>
<keyword evidence="6" id="KW-0472">Membrane</keyword>
<dbReference type="GO" id="GO:0050907">
    <property type="term" value="P:detection of chemical stimulus involved in sensory perception"/>
    <property type="evidence" value="ECO:0007669"/>
    <property type="project" value="EnsemblMetazoa"/>
</dbReference>
<evidence type="ECO:0000256" key="8">
    <source>
        <dbReference type="ARBA" id="ARBA00023303"/>
    </source>
</evidence>
<feature type="region of interest" description="Disordered" evidence="10">
    <location>
        <begin position="1"/>
        <end position="46"/>
    </location>
</feature>
<keyword evidence="3" id="KW-0812">Transmembrane</keyword>
<accession>A0A2A6BQI4</accession>
<dbReference type="InterPro" id="IPR018490">
    <property type="entry name" value="cNMP-bd_dom_sf"/>
</dbReference>
<dbReference type="PROSITE" id="PS00888">
    <property type="entry name" value="CNMP_BINDING_1"/>
    <property type="match status" value="1"/>
</dbReference>
<dbReference type="GO" id="GO:0040010">
    <property type="term" value="P:positive regulation of growth rate"/>
    <property type="evidence" value="ECO:0007669"/>
    <property type="project" value="EnsemblMetazoa"/>
</dbReference>
<dbReference type="GO" id="GO:0005223">
    <property type="term" value="F:intracellularly cGMP-activated cation channel activity"/>
    <property type="evidence" value="ECO:0000318"/>
    <property type="project" value="GO_Central"/>
</dbReference>
<dbReference type="FunFam" id="1.10.287.70:FF:000559">
    <property type="entry name" value="Cyclic nucleotide-gated cation channel"/>
    <property type="match status" value="1"/>
</dbReference>
<dbReference type="GO" id="GO:0017071">
    <property type="term" value="C:intracellular cyclic nucleotide activated cation channel complex"/>
    <property type="evidence" value="ECO:0000318"/>
    <property type="project" value="GO_Central"/>
</dbReference>
<dbReference type="GO" id="GO:0097543">
    <property type="term" value="C:ciliary inversin compartment"/>
    <property type="evidence" value="ECO:0007669"/>
    <property type="project" value="EnsemblMetazoa"/>
</dbReference>
<dbReference type="GO" id="GO:0003031">
    <property type="term" value="P:detection of carbon dioxide"/>
    <property type="evidence" value="ECO:0007669"/>
    <property type="project" value="EnsemblMetazoa"/>
</dbReference>
<dbReference type="Gene3D" id="1.10.287.70">
    <property type="match status" value="1"/>
</dbReference>
<dbReference type="InterPro" id="IPR005821">
    <property type="entry name" value="Ion_trans_dom"/>
</dbReference>
<evidence type="ECO:0000313" key="11">
    <source>
        <dbReference type="EnsemblMetazoa" id="PPA02388.1"/>
    </source>
</evidence>
<evidence type="ECO:0000256" key="9">
    <source>
        <dbReference type="SAM" id="Coils"/>
    </source>
</evidence>
<evidence type="ECO:0000256" key="1">
    <source>
        <dbReference type="ARBA" id="ARBA00004141"/>
    </source>
</evidence>
<comment type="subcellular location">
    <subcellularLocation>
        <location evidence="1">Membrane</location>
        <topology evidence="1">Multi-pass membrane protein</topology>
    </subcellularLocation>
</comment>
<protein>
    <submittedName>
        <fullName evidence="11">Tax-4</fullName>
    </submittedName>
</protein>
<dbReference type="GO" id="GO:0007606">
    <property type="term" value="P:sensory perception of chemical stimulus"/>
    <property type="evidence" value="ECO:0000318"/>
    <property type="project" value="GO_Central"/>
</dbReference>
<feature type="compositionally biased region" description="Polar residues" evidence="10">
    <location>
        <begin position="1"/>
        <end position="16"/>
    </location>
</feature>
<dbReference type="GO" id="GO:0019722">
    <property type="term" value="P:calcium-mediated signaling"/>
    <property type="evidence" value="ECO:0007669"/>
    <property type="project" value="EnsemblMetazoa"/>
</dbReference>
<name>A0A2A6BQI4_PRIPA</name>
<evidence type="ECO:0000256" key="10">
    <source>
        <dbReference type="SAM" id="MobiDB-lite"/>
    </source>
</evidence>
<dbReference type="GO" id="GO:0043052">
    <property type="term" value="P:thermotaxis"/>
    <property type="evidence" value="ECO:0007669"/>
    <property type="project" value="EnsemblMetazoa"/>
</dbReference>
<feature type="compositionally biased region" description="Basic and acidic residues" evidence="10">
    <location>
        <begin position="28"/>
        <end position="37"/>
    </location>
</feature>